<feature type="chain" id="PRO_5010518558" description="Protein-glutamine gamma-glutamyltransferase-like C-terminal domain-containing protein" evidence="2">
    <location>
        <begin position="22"/>
        <end position="261"/>
    </location>
</feature>
<evidence type="ECO:0000313" key="5">
    <source>
        <dbReference type="Proteomes" id="UP000190961"/>
    </source>
</evidence>
<organism evidence="4 5">
    <name type="scientific">Ohtaekwangia koreensis</name>
    <dbReference type="NCBI Taxonomy" id="688867"/>
    <lineage>
        <taxon>Bacteria</taxon>
        <taxon>Pseudomonadati</taxon>
        <taxon>Bacteroidota</taxon>
        <taxon>Cytophagia</taxon>
        <taxon>Cytophagales</taxon>
        <taxon>Fulvivirgaceae</taxon>
        <taxon>Ohtaekwangia</taxon>
    </lineage>
</organism>
<feature type="transmembrane region" description="Helical" evidence="1">
    <location>
        <begin position="114"/>
        <end position="132"/>
    </location>
</feature>
<proteinExistence type="predicted"/>
<keyword evidence="1" id="KW-0472">Membrane</keyword>
<dbReference type="EMBL" id="FUZU01000002">
    <property type="protein sequence ID" value="SKC73147.1"/>
    <property type="molecule type" value="Genomic_DNA"/>
</dbReference>
<reference evidence="4 5" key="1">
    <citation type="submission" date="2017-02" db="EMBL/GenBank/DDBJ databases">
        <authorList>
            <person name="Peterson S.W."/>
        </authorList>
    </citation>
    <scope>NUCLEOTIDE SEQUENCE [LARGE SCALE GENOMIC DNA]</scope>
    <source>
        <strain evidence="4 5">DSM 25262</strain>
    </source>
</reference>
<keyword evidence="5" id="KW-1185">Reference proteome</keyword>
<dbReference type="Pfam" id="PF13559">
    <property type="entry name" value="DUF4129"/>
    <property type="match status" value="1"/>
</dbReference>
<sequence length="261" mass="30518">MSITRLLFVFVLLSITTVSFGQDQEPVTPPQEIVDSLFSENEAKDEQTEIIPQPDSSTIEVRAIDQSKLNEMRVDPAMDYGQDSPAIISLWDRIKMWLFNAFRWLFSIGSSTNWGNIVVGLVIILILTYVIMRLLKIDALKMFYGRADKVTINHSVIEENIHEMDFEKLIQEALTRKEYRLAIRLLFLHGLKLLADKHHITWEPGKTNHDYLNELTSKELKTGFNELNFYFEYAWYGNFVITDDLYNRVTDIFNNWKISIR</sequence>
<dbReference type="InterPro" id="IPR025403">
    <property type="entry name" value="TgpA-like_C"/>
</dbReference>
<name>A0A1T5LAS4_9BACT</name>
<dbReference type="STRING" id="688867.SAMN05660236_2866"/>
<keyword evidence="1" id="KW-1133">Transmembrane helix</keyword>
<dbReference type="Proteomes" id="UP000190961">
    <property type="component" value="Unassembled WGS sequence"/>
</dbReference>
<accession>A0A1T5LAS4</accession>
<dbReference type="RefSeq" id="WP_079687438.1">
    <property type="nucleotide sequence ID" value="NZ_FUZU01000002.1"/>
</dbReference>
<feature type="domain" description="Protein-glutamine gamma-glutamyltransferase-like C-terminal" evidence="3">
    <location>
        <begin position="191"/>
        <end position="249"/>
    </location>
</feature>
<dbReference type="AlphaFoldDB" id="A0A1T5LAS4"/>
<feature type="signal peptide" evidence="2">
    <location>
        <begin position="1"/>
        <end position="21"/>
    </location>
</feature>
<evidence type="ECO:0000256" key="1">
    <source>
        <dbReference type="SAM" id="Phobius"/>
    </source>
</evidence>
<keyword evidence="1" id="KW-0812">Transmembrane</keyword>
<keyword evidence="2" id="KW-0732">Signal</keyword>
<gene>
    <name evidence="4" type="ORF">SAMN05660236_2866</name>
</gene>
<evidence type="ECO:0000313" key="4">
    <source>
        <dbReference type="EMBL" id="SKC73147.1"/>
    </source>
</evidence>
<evidence type="ECO:0000256" key="2">
    <source>
        <dbReference type="SAM" id="SignalP"/>
    </source>
</evidence>
<protein>
    <recommendedName>
        <fullName evidence="3">Protein-glutamine gamma-glutamyltransferase-like C-terminal domain-containing protein</fullName>
    </recommendedName>
</protein>
<dbReference type="OrthoDB" id="5491447at2"/>
<evidence type="ECO:0000259" key="3">
    <source>
        <dbReference type="Pfam" id="PF13559"/>
    </source>
</evidence>